<reference evidence="1 2" key="1">
    <citation type="submission" date="2017-04" db="EMBL/GenBank/DDBJ databases">
        <title>The new phylogeny of genus Mycobacterium.</title>
        <authorList>
            <person name="Tortoli E."/>
            <person name="Trovato A."/>
            <person name="Cirillo D.M."/>
        </authorList>
    </citation>
    <scope>NUCLEOTIDE SEQUENCE [LARGE SCALE GENOMIC DNA]</scope>
    <source>
        <strain evidence="1 2">TBL 1200985</strain>
    </source>
</reference>
<comment type="caution">
    <text evidence="1">The sequence shown here is derived from an EMBL/GenBank/DDBJ whole genome shotgun (WGS) entry which is preliminary data.</text>
</comment>
<dbReference type="RefSeq" id="WP_085326807.1">
    <property type="nucleotide sequence ID" value="NZ_NCXP01000030.1"/>
</dbReference>
<protein>
    <submittedName>
        <fullName evidence="1">Uncharacterized protein</fullName>
    </submittedName>
</protein>
<dbReference type="OrthoDB" id="4698050at2"/>
<evidence type="ECO:0000313" key="2">
    <source>
        <dbReference type="Proteomes" id="UP000193247"/>
    </source>
</evidence>
<evidence type="ECO:0000313" key="1">
    <source>
        <dbReference type="EMBL" id="OSC38958.1"/>
    </source>
</evidence>
<keyword evidence="2" id="KW-1185">Reference proteome</keyword>
<gene>
    <name evidence="1" type="ORF">B8W66_18975</name>
</gene>
<sequence length="251" mass="26932">MNGLARLRSSLRPRAVAAVLCMLATAAVLITAPAVVSALRSDPSGPSGPEPLAPRLAALGDQELADLLPKRSEFPAGWTVDETRELSDTFGYIRYPVSDDGLGIDPIECFGVVGVASTGAFDAAQVVGHDTADPAEVADRTDIRLMVGREFDPRGFDAFVDLVSRCLRFSSTAAGSYTVRIHEDSRPTAGPQRFRYSLTTTITDEPANETRTDYYSYARTSGLILTGSASTGHQPAFDALFDSTLRRISNR</sequence>
<proteinExistence type="predicted"/>
<dbReference type="Proteomes" id="UP000193247">
    <property type="component" value="Unassembled WGS sequence"/>
</dbReference>
<name>A0A1X2LR48_9MYCO</name>
<accession>A0A1X2LR48</accession>
<dbReference type="EMBL" id="NCXP01000030">
    <property type="protein sequence ID" value="OSC38958.1"/>
    <property type="molecule type" value="Genomic_DNA"/>
</dbReference>
<dbReference type="AlphaFoldDB" id="A0A1X2LR48"/>
<organism evidence="1 2">
    <name type="scientific">Mycobacterium decipiens</name>
    <dbReference type="NCBI Taxonomy" id="1430326"/>
    <lineage>
        <taxon>Bacteria</taxon>
        <taxon>Bacillati</taxon>
        <taxon>Actinomycetota</taxon>
        <taxon>Actinomycetes</taxon>
        <taxon>Mycobacteriales</taxon>
        <taxon>Mycobacteriaceae</taxon>
        <taxon>Mycobacterium</taxon>
    </lineage>
</organism>